<evidence type="ECO:0000313" key="2">
    <source>
        <dbReference type="EMBL" id="CAL8100358.1"/>
    </source>
</evidence>
<keyword evidence="1" id="KW-0812">Transmembrane</keyword>
<proteinExistence type="predicted"/>
<dbReference type="EMBL" id="CAXLJM020000032">
    <property type="protein sequence ID" value="CAL8100358.1"/>
    <property type="molecule type" value="Genomic_DNA"/>
</dbReference>
<keyword evidence="3" id="KW-1185">Reference proteome</keyword>
<evidence type="ECO:0000313" key="3">
    <source>
        <dbReference type="Proteomes" id="UP001642540"/>
    </source>
</evidence>
<protein>
    <submittedName>
        <fullName evidence="2">Uncharacterized protein</fullName>
    </submittedName>
</protein>
<gene>
    <name evidence="2" type="ORF">ODALV1_LOCUS10514</name>
</gene>
<keyword evidence="1" id="KW-0472">Membrane</keyword>
<sequence>MDAVHEEIPLPMPSPSVLISICRLWGKEYPNETTNVKPIAHFSHHAFLIRFDGISSYEMANMFELIYERLIIPLPQRNFFEYDAEIFKKDFLRSRYNLDELIMHQSEGAYHFFVYNDDQFPISIQKHQEKFKAKNISDLEMKYYINSGYHHNCIHDSWYHKLQALTHGFNAYDRIFCDTFERHGLQRSFTPYWNVLDMYWFRGRLLRDELLSTFPPDASNVVFYASPKLTFVVLQKDPETWQFVVRPFNKSLWMFLIVYCTIFEVIRHLNIALEWIYEQIIKLKMKSKKIFSMILYEDRGKLKDMAERHKWTIETFHALLRITVTSAYGGMILVGILNPRYPWTPETFAELNHTRNYYVCTAKSSPDGMIEHLNESGKLNGVDKSMIMKRIHETPVDYLVKELKKEEEEKDKYYAAVMYDDKMNLWLKGRQHIWQTVPFFKKLKPASDKILPEMRYVSVSAGATRLHFLIDTLKRVFTSGTWMRWYYLEQNYYKNVVPIIVDRILLKDLNSEKMKDDDERRPLTIYDLFSLFAIKGFGSFLAFTIYVLESWYAERCLMGFYNID</sequence>
<organism evidence="2 3">
    <name type="scientific">Orchesella dallaii</name>
    <dbReference type="NCBI Taxonomy" id="48710"/>
    <lineage>
        <taxon>Eukaryota</taxon>
        <taxon>Metazoa</taxon>
        <taxon>Ecdysozoa</taxon>
        <taxon>Arthropoda</taxon>
        <taxon>Hexapoda</taxon>
        <taxon>Collembola</taxon>
        <taxon>Entomobryomorpha</taxon>
        <taxon>Entomobryoidea</taxon>
        <taxon>Orchesellidae</taxon>
        <taxon>Orchesellinae</taxon>
        <taxon>Orchesella</taxon>
    </lineage>
</organism>
<evidence type="ECO:0000256" key="1">
    <source>
        <dbReference type="SAM" id="Phobius"/>
    </source>
</evidence>
<accession>A0ABP1QIF4</accession>
<name>A0ABP1QIF4_9HEXA</name>
<feature type="transmembrane region" description="Helical" evidence="1">
    <location>
        <begin position="523"/>
        <end position="548"/>
    </location>
</feature>
<keyword evidence="1" id="KW-1133">Transmembrane helix</keyword>
<reference evidence="2 3" key="1">
    <citation type="submission" date="2024-08" db="EMBL/GenBank/DDBJ databases">
        <authorList>
            <person name="Cucini C."/>
            <person name="Frati F."/>
        </authorList>
    </citation>
    <scope>NUCLEOTIDE SEQUENCE [LARGE SCALE GENOMIC DNA]</scope>
</reference>
<dbReference type="Proteomes" id="UP001642540">
    <property type="component" value="Unassembled WGS sequence"/>
</dbReference>
<comment type="caution">
    <text evidence="2">The sequence shown here is derived from an EMBL/GenBank/DDBJ whole genome shotgun (WGS) entry which is preliminary data.</text>
</comment>